<evidence type="ECO:0000313" key="3">
    <source>
        <dbReference type="Proteomes" id="UP000632339"/>
    </source>
</evidence>
<dbReference type="InterPro" id="IPR043732">
    <property type="entry name" value="DUF5675"/>
</dbReference>
<comment type="caution">
    <text evidence="2">The sequence shown here is derived from an EMBL/GenBank/DDBJ whole genome shotgun (WGS) entry which is preliminary data.</text>
</comment>
<keyword evidence="3" id="KW-1185">Reference proteome</keyword>
<accession>A0ABQ2HIE2</accession>
<dbReference type="RefSeq" id="WP_019942577.1">
    <property type="nucleotide sequence ID" value="NZ_BMLI01000001.1"/>
</dbReference>
<feature type="domain" description="DUF5675" evidence="1">
    <location>
        <begin position="5"/>
        <end position="130"/>
    </location>
</feature>
<reference evidence="3" key="1">
    <citation type="journal article" date="2019" name="Int. J. Syst. Evol. Microbiol.">
        <title>The Global Catalogue of Microorganisms (GCM) 10K type strain sequencing project: providing services to taxonomists for standard genome sequencing and annotation.</title>
        <authorList>
            <consortium name="The Broad Institute Genomics Platform"/>
            <consortium name="The Broad Institute Genome Sequencing Center for Infectious Disease"/>
            <person name="Wu L."/>
            <person name="Ma J."/>
        </authorList>
    </citation>
    <scope>NUCLEOTIDE SEQUENCE [LARGE SCALE GENOMIC DNA]</scope>
    <source>
        <strain evidence="3">CGMCC 1.6375</strain>
    </source>
</reference>
<dbReference type="Pfam" id="PF18925">
    <property type="entry name" value="DUF5675"/>
    <property type="match status" value="1"/>
</dbReference>
<protein>
    <recommendedName>
        <fullName evidence="1">DUF5675 domain-containing protein</fullName>
    </recommendedName>
</protein>
<evidence type="ECO:0000259" key="1">
    <source>
        <dbReference type="Pfam" id="PF18925"/>
    </source>
</evidence>
<name>A0ABQ2HIE2_9BACT</name>
<gene>
    <name evidence="2" type="ORF">GCM10010967_12060</name>
</gene>
<sequence>MEILLKRQQQGKDSTLGILSVDGIFNCFVLEDTDRGLGSKMPLSTIRGLKVMGKTAIPTGRYRVEITYSPRFKKKLPILIGVPGFSGIRIHAGNWAKDTDGCLLPGRSWKKQVGDYMVTESRNASLDLQTDIAAAILLGEEVWITVQADYK</sequence>
<evidence type="ECO:0000313" key="2">
    <source>
        <dbReference type="EMBL" id="GGM81867.1"/>
    </source>
</evidence>
<proteinExistence type="predicted"/>
<dbReference type="Proteomes" id="UP000632339">
    <property type="component" value="Unassembled WGS sequence"/>
</dbReference>
<dbReference type="EMBL" id="BMLI01000001">
    <property type="protein sequence ID" value="GGM81867.1"/>
    <property type="molecule type" value="Genomic_DNA"/>
</dbReference>
<organism evidence="2 3">
    <name type="scientific">Dyadobacter beijingensis</name>
    <dbReference type="NCBI Taxonomy" id="365489"/>
    <lineage>
        <taxon>Bacteria</taxon>
        <taxon>Pseudomonadati</taxon>
        <taxon>Bacteroidota</taxon>
        <taxon>Cytophagia</taxon>
        <taxon>Cytophagales</taxon>
        <taxon>Spirosomataceae</taxon>
        <taxon>Dyadobacter</taxon>
    </lineage>
</organism>